<dbReference type="CDD" id="cd06170">
    <property type="entry name" value="LuxR_C_like"/>
    <property type="match status" value="1"/>
</dbReference>
<keyword evidence="1" id="KW-0805">Transcription regulation</keyword>
<keyword evidence="6" id="KW-1185">Reference proteome</keyword>
<dbReference type="SMART" id="SM00421">
    <property type="entry name" value="HTH_LUXR"/>
    <property type="match status" value="1"/>
</dbReference>
<keyword evidence="2" id="KW-0238">DNA-binding</keyword>
<dbReference type="InterPro" id="IPR016032">
    <property type="entry name" value="Sig_transdc_resp-reg_C-effctor"/>
</dbReference>
<evidence type="ECO:0000259" key="4">
    <source>
        <dbReference type="PROSITE" id="PS50043"/>
    </source>
</evidence>
<feature type="domain" description="HTH luxR-type" evidence="4">
    <location>
        <begin position="92"/>
        <end position="157"/>
    </location>
</feature>
<reference evidence="5" key="2">
    <citation type="submission" date="2020-09" db="EMBL/GenBank/DDBJ databases">
        <authorList>
            <person name="Sun Q."/>
            <person name="Ohkuma M."/>
        </authorList>
    </citation>
    <scope>NUCLEOTIDE SEQUENCE</scope>
    <source>
        <strain evidence="5">JCM 3313</strain>
    </source>
</reference>
<gene>
    <name evidence="5" type="ORF">GCM10010185_60720</name>
</gene>
<dbReference type="PANTHER" id="PTHR44688:SF16">
    <property type="entry name" value="DNA-BINDING TRANSCRIPTIONAL ACTIVATOR DEVR_DOSR"/>
    <property type="match status" value="1"/>
</dbReference>
<keyword evidence="3" id="KW-0804">Transcription</keyword>
<dbReference type="InterPro" id="IPR036388">
    <property type="entry name" value="WH-like_DNA-bd_sf"/>
</dbReference>
<proteinExistence type="predicted"/>
<dbReference type="GO" id="GO:0003677">
    <property type="term" value="F:DNA binding"/>
    <property type="evidence" value="ECO:0007669"/>
    <property type="project" value="UniProtKB-KW"/>
</dbReference>
<evidence type="ECO:0000313" key="6">
    <source>
        <dbReference type="Proteomes" id="UP000639606"/>
    </source>
</evidence>
<sequence>MCTVGLMCADSRMVSALRSALEGLPGTRVRLLPPERSAPPPERLDVLLTDDVTDVAPPPATLVLVVSTRDAGPVFAADMVLAAITAIARLRGREPGTSLSQRERQVLRFIADGLTQDQTARKLGISPHTVDTYVKRVRGKLGLGNKADLVRAAMTLPSAPETLCAR</sequence>
<dbReference type="PANTHER" id="PTHR44688">
    <property type="entry name" value="DNA-BINDING TRANSCRIPTIONAL ACTIVATOR DEVR_DOSR"/>
    <property type="match status" value="1"/>
</dbReference>
<dbReference type="AlphaFoldDB" id="A0A918AW30"/>
<protein>
    <recommendedName>
        <fullName evidence="4">HTH luxR-type domain-containing protein</fullName>
    </recommendedName>
</protein>
<dbReference type="InterPro" id="IPR000792">
    <property type="entry name" value="Tscrpt_reg_LuxR_C"/>
</dbReference>
<dbReference type="PRINTS" id="PR00038">
    <property type="entry name" value="HTHLUXR"/>
</dbReference>
<dbReference type="Pfam" id="PF00196">
    <property type="entry name" value="GerE"/>
    <property type="match status" value="1"/>
</dbReference>
<name>A0A918AW30_9PSEU</name>
<evidence type="ECO:0000313" key="5">
    <source>
        <dbReference type="EMBL" id="GGP78742.1"/>
    </source>
</evidence>
<dbReference type="Gene3D" id="1.10.10.10">
    <property type="entry name" value="Winged helix-like DNA-binding domain superfamily/Winged helix DNA-binding domain"/>
    <property type="match status" value="1"/>
</dbReference>
<dbReference type="PROSITE" id="PS50043">
    <property type="entry name" value="HTH_LUXR_2"/>
    <property type="match status" value="1"/>
</dbReference>
<evidence type="ECO:0000256" key="3">
    <source>
        <dbReference type="ARBA" id="ARBA00023163"/>
    </source>
</evidence>
<comment type="caution">
    <text evidence="5">The sequence shown here is derived from an EMBL/GenBank/DDBJ whole genome shotgun (WGS) entry which is preliminary data.</text>
</comment>
<dbReference type="EMBL" id="BMRG01000018">
    <property type="protein sequence ID" value="GGP78742.1"/>
    <property type="molecule type" value="Genomic_DNA"/>
</dbReference>
<dbReference type="SUPFAM" id="SSF46894">
    <property type="entry name" value="C-terminal effector domain of the bipartite response regulators"/>
    <property type="match status" value="1"/>
</dbReference>
<evidence type="ECO:0000256" key="2">
    <source>
        <dbReference type="ARBA" id="ARBA00023125"/>
    </source>
</evidence>
<dbReference type="Proteomes" id="UP000639606">
    <property type="component" value="Unassembled WGS sequence"/>
</dbReference>
<organism evidence="5 6">
    <name type="scientific">Saccharothrix coeruleofusca</name>
    <dbReference type="NCBI Taxonomy" id="33919"/>
    <lineage>
        <taxon>Bacteria</taxon>
        <taxon>Bacillati</taxon>
        <taxon>Actinomycetota</taxon>
        <taxon>Actinomycetes</taxon>
        <taxon>Pseudonocardiales</taxon>
        <taxon>Pseudonocardiaceae</taxon>
        <taxon>Saccharothrix</taxon>
    </lineage>
</organism>
<evidence type="ECO:0000256" key="1">
    <source>
        <dbReference type="ARBA" id="ARBA00023015"/>
    </source>
</evidence>
<dbReference type="GO" id="GO:0006355">
    <property type="term" value="P:regulation of DNA-templated transcription"/>
    <property type="evidence" value="ECO:0007669"/>
    <property type="project" value="InterPro"/>
</dbReference>
<reference evidence="5" key="1">
    <citation type="journal article" date="2014" name="Int. J. Syst. Evol. Microbiol.">
        <title>Complete genome sequence of Corynebacterium casei LMG S-19264T (=DSM 44701T), isolated from a smear-ripened cheese.</title>
        <authorList>
            <consortium name="US DOE Joint Genome Institute (JGI-PGF)"/>
            <person name="Walter F."/>
            <person name="Albersmeier A."/>
            <person name="Kalinowski J."/>
            <person name="Ruckert C."/>
        </authorList>
    </citation>
    <scope>NUCLEOTIDE SEQUENCE</scope>
    <source>
        <strain evidence="5">JCM 3313</strain>
    </source>
</reference>
<accession>A0A918AW30</accession>